<dbReference type="GO" id="GO:0004359">
    <property type="term" value="F:glutaminase activity"/>
    <property type="evidence" value="ECO:0007669"/>
    <property type="project" value="UniProtKB-EC"/>
</dbReference>
<dbReference type="GO" id="GO:0016829">
    <property type="term" value="F:lyase activity"/>
    <property type="evidence" value="ECO:0007669"/>
    <property type="project" value="UniProtKB-KW"/>
</dbReference>
<feature type="active site" evidence="12 13">
    <location>
        <position position="180"/>
    </location>
</feature>
<evidence type="ECO:0000256" key="10">
    <source>
        <dbReference type="ARBA" id="ARBA00047838"/>
    </source>
</evidence>
<feature type="active site" description="Nucleophile" evidence="12 13">
    <location>
        <position position="79"/>
    </location>
</feature>
<evidence type="ECO:0000256" key="3">
    <source>
        <dbReference type="ARBA" id="ARBA00011152"/>
    </source>
</evidence>
<dbReference type="PROSITE" id="PS51273">
    <property type="entry name" value="GATASE_TYPE_1"/>
    <property type="match status" value="1"/>
</dbReference>
<evidence type="ECO:0000256" key="1">
    <source>
        <dbReference type="ARBA" id="ARBA00004496"/>
    </source>
</evidence>
<dbReference type="PROSITE" id="PS51274">
    <property type="entry name" value="GATASE_COBBQ"/>
    <property type="match status" value="1"/>
</dbReference>
<evidence type="ECO:0000256" key="13">
    <source>
        <dbReference type="PIRSR" id="PIRSR000495-1"/>
    </source>
</evidence>
<name>A0A4S4BGU3_9BACL</name>
<organism evidence="15 16">
    <name type="scientific">Cohnella fermenti</name>
    <dbReference type="NCBI Taxonomy" id="2565925"/>
    <lineage>
        <taxon>Bacteria</taxon>
        <taxon>Bacillati</taxon>
        <taxon>Bacillota</taxon>
        <taxon>Bacilli</taxon>
        <taxon>Bacillales</taxon>
        <taxon>Paenibacillaceae</taxon>
        <taxon>Cohnella</taxon>
    </lineage>
</organism>
<evidence type="ECO:0000256" key="6">
    <source>
        <dbReference type="ARBA" id="ARBA00022801"/>
    </source>
</evidence>
<dbReference type="HAMAP" id="MF_00278">
    <property type="entry name" value="HisH"/>
    <property type="match status" value="1"/>
</dbReference>
<evidence type="ECO:0000313" key="15">
    <source>
        <dbReference type="EMBL" id="THF72528.1"/>
    </source>
</evidence>
<evidence type="ECO:0000256" key="9">
    <source>
        <dbReference type="ARBA" id="ARBA00023239"/>
    </source>
</evidence>
<keyword evidence="8 12" id="KW-0368">Histidine biosynthesis</keyword>
<gene>
    <name evidence="12 15" type="primary">hisH</name>
    <name evidence="15" type="ORF">E6C55_32850</name>
</gene>
<comment type="catalytic activity">
    <reaction evidence="11 12">
        <text>L-glutamine + H2O = L-glutamate + NH4(+)</text>
        <dbReference type="Rhea" id="RHEA:15889"/>
        <dbReference type="ChEBI" id="CHEBI:15377"/>
        <dbReference type="ChEBI" id="CHEBI:28938"/>
        <dbReference type="ChEBI" id="CHEBI:29985"/>
        <dbReference type="ChEBI" id="CHEBI:58359"/>
        <dbReference type="EC" id="3.5.1.2"/>
    </reaction>
</comment>
<keyword evidence="4 12" id="KW-0963">Cytoplasm</keyword>
<evidence type="ECO:0000256" key="11">
    <source>
        <dbReference type="ARBA" id="ARBA00049534"/>
    </source>
</evidence>
<comment type="caution">
    <text evidence="15">The sequence shown here is derived from an EMBL/GenBank/DDBJ whole genome shotgun (WGS) entry which is preliminary data.</text>
</comment>
<dbReference type="Proteomes" id="UP000310636">
    <property type="component" value="Unassembled WGS sequence"/>
</dbReference>
<evidence type="ECO:0000259" key="14">
    <source>
        <dbReference type="Pfam" id="PF00117"/>
    </source>
</evidence>
<dbReference type="CDD" id="cd01748">
    <property type="entry name" value="GATase1_IGP_Synthase"/>
    <property type="match status" value="1"/>
</dbReference>
<comment type="subcellular location">
    <subcellularLocation>
        <location evidence="1 12">Cytoplasm</location>
    </subcellularLocation>
</comment>
<dbReference type="PANTHER" id="PTHR42701:SF1">
    <property type="entry name" value="IMIDAZOLE GLYCEROL PHOSPHATE SYNTHASE SUBUNIT HISH"/>
    <property type="match status" value="1"/>
</dbReference>
<keyword evidence="9 12" id="KW-0456">Lyase</keyword>
<dbReference type="EC" id="3.5.1.2" evidence="12"/>
<comment type="subunit">
    <text evidence="3 12">Heterodimer of HisH and HisF.</text>
</comment>
<dbReference type="Pfam" id="PF00117">
    <property type="entry name" value="GATase"/>
    <property type="match status" value="1"/>
</dbReference>
<dbReference type="OrthoDB" id="9807137at2"/>
<dbReference type="EC" id="4.3.2.10" evidence="12"/>
<sequence length="205" mass="22055">MIAIIDYGMGNLHSVSKAVERLGAEAVVTSSPAEILAADGAILPGVGAFGDAMANLRETGLESVVKEYAASGKPLLGICLGMQLLFDESEEHGQHAGLSLLPGKVVRFQGDYKVPHMGWNELSFTHDSPIFQELAPGHVYFVHSYHALPQRKEDLLATTDYYQPVTAIVGRGSVYGMQFHPEKSGELGMALLGNFVKLVESKAKD</sequence>
<dbReference type="InterPro" id="IPR010139">
    <property type="entry name" value="Imidazole-glycPsynth_HisH"/>
</dbReference>
<evidence type="ECO:0000256" key="8">
    <source>
        <dbReference type="ARBA" id="ARBA00023102"/>
    </source>
</evidence>
<dbReference type="AlphaFoldDB" id="A0A4S4BGU3"/>
<dbReference type="NCBIfam" id="TIGR01855">
    <property type="entry name" value="IMP_synth_hisH"/>
    <property type="match status" value="1"/>
</dbReference>
<evidence type="ECO:0000256" key="5">
    <source>
        <dbReference type="ARBA" id="ARBA00022605"/>
    </source>
</evidence>
<dbReference type="SUPFAM" id="SSF52317">
    <property type="entry name" value="Class I glutamine amidotransferase-like"/>
    <property type="match status" value="1"/>
</dbReference>
<evidence type="ECO:0000256" key="2">
    <source>
        <dbReference type="ARBA" id="ARBA00005091"/>
    </source>
</evidence>
<proteinExistence type="inferred from homology"/>
<evidence type="ECO:0000256" key="7">
    <source>
        <dbReference type="ARBA" id="ARBA00022962"/>
    </source>
</evidence>
<dbReference type="RefSeq" id="WP_136374062.1">
    <property type="nucleotide sequence ID" value="NZ_SSOB01000083.1"/>
</dbReference>
<reference evidence="15 16" key="1">
    <citation type="submission" date="2019-04" db="EMBL/GenBank/DDBJ databases">
        <title>Cohnella sp. nov. isolated from preserved vegetables.</title>
        <authorList>
            <person name="Lin S.-Y."/>
            <person name="Hung M.-H."/>
            <person name="Young C.-C."/>
        </authorList>
    </citation>
    <scope>NUCLEOTIDE SEQUENCE [LARGE SCALE GENOMIC DNA]</scope>
    <source>
        <strain evidence="15 16">CC-MHH1044</strain>
    </source>
</reference>
<evidence type="ECO:0000256" key="4">
    <source>
        <dbReference type="ARBA" id="ARBA00022490"/>
    </source>
</evidence>
<dbReference type="GO" id="GO:0005737">
    <property type="term" value="C:cytoplasm"/>
    <property type="evidence" value="ECO:0007669"/>
    <property type="project" value="UniProtKB-SubCell"/>
</dbReference>
<keyword evidence="6 12" id="KW-0378">Hydrolase</keyword>
<dbReference type="Gene3D" id="3.40.50.880">
    <property type="match status" value="1"/>
</dbReference>
<comment type="catalytic activity">
    <reaction evidence="10 12">
        <text>5-[(5-phospho-1-deoxy-D-ribulos-1-ylimino)methylamino]-1-(5-phospho-beta-D-ribosyl)imidazole-4-carboxamide + L-glutamine = D-erythro-1-(imidazol-4-yl)glycerol 3-phosphate + 5-amino-1-(5-phospho-beta-D-ribosyl)imidazole-4-carboxamide + L-glutamate + H(+)</text>
        <dbReference type="Rhea" id="RHEA:24793"/>
        <dbReference type="ChEBI" id="CHEBI:15378"/>
        <dbReference type="ChEBI" id="CHEBI:29985"/>
        <dbReference type="ChEBI" id="CHEBI:58278"/>
        <dbReference type="ChEBI" id="CHEBI:58359"/>
        <dbReference type="ChEBI" id="CHEBI:58475"/>
        <dbReference type="ChEBI" id="CHEBI:58525"/>
        <dbReference type="EC" id="4.3.2.10"/>
    </reaction>
</comment>
<keyword evidence="16" id="KW-1185">Reference proteome</keyword>
<dbReference type="PANTHER" id="PTHR42701">
    <property type="entry name" value="IMIDAZOLE GLYCEROL PHOSPHATE SYNTHASE SUBUNIT HISH"/>
    <property type="match status" value="1"/>
</dbReference>
<dbReference type="UniPathway" id="UPA00031">
    <property type="reaction ID" value="UER00010"/>
</dbReference>
<dbReference type="GO" id="GO:0000107">
    <property type="term" value="F:imidazoleglycerol-phosphate synthase activity"/>
    <property type="evidence" value="ECO:0007669"/>
    <property type="project" value="UniProtKB-UniRule"/>
</dbReference>
<dbReference type="EMBL" id="SSOB01000083">
    <property type="protein sequence ID" value="THF72528.1"/>
    <property type="molecule type" value="Genomic_DNA"/>
</dbReference>
<evidence type="ECO:0000256" key="12">
    <source>
        <dbReference type="HAMAP-Rule" id="MF_00278"/>
    </source>
</evidence>
<feature type="active site" evidence="12 13">
    <location>
        <position position="182"/>
    </location>
</feature>
<accession>A0A4S4BGU3</accession>
<dbReference type="InterPro" id="IPR029062">
    <property type="entry name" value="Class_I_gatase-like"/>
</dbReference>
<keyword evidence="5 12" id="KW-0028">Amino-acid biosynthesis</keyword>
<evidence type="ECO:0000313" key="16">
    <source>
        <dbReference type="Proteomes" id="UP000310636"/>
    </source>
</evidence>
<dbReference type="InterPro" id="IPR017926">
    <property type="entry name" value="GATASE"/>
</dbReference>
<comment type="pathway">
    <text evidence="2 12">Amino-acid biosynthesis; L-histidine biosynthesis; L-histidine from 5-phospho-alpha-D-ribose 1-diphosphate: step 5/9.</text>
</comment>
<dbReference type="GO" id="GO:0000105">
    <property type="term" value="P:L-histidine biosynthetic process"/>
    <property type="evidence" value="ECO:0007669"/>
    <property type="project" value="UniProtKB-UniRule"/>
</dbReference>
<feature type="domain" description="Glutamine amidotransferase" evidence="14">
    <location>
        <begin position="4"/>
        <end position="196"/>
    </location>
</feature>
<comment type="function">
    <text evidence="12">IGPS catalyzes the conversion of PRFAR and glutamine to IGP, AICAR and glutamate. The HisH subunit catalyzes the hydrolysis of glutamine to glutamate and ammonia as part of the synthesis of IGP and AICAR. The resulting ammonia molecule is channeled to the active site of HisF.</text>
</comment>
<keyword evidence="7 12" id="KW-0315">Glutamine amidotransferase</keyword>
<dbReference type="PIRSF" id="PIRSF000495">
    <property type="entry name" value="Amidotransf_hisH"/>
    <property type="match status" value="1"/>
</dbReference>
<dbReference type="FunFam" id="3.40.50.880:FF:000009">
    <property type="entry name" value="Imidazole glycerol phosphate synthase subunit HisH"/>
    <property type="match status" value="1"/>
</dbReference>
<protein>
    <recommendedName>
        <fullName evidence="12">Imidazole glycerol phosphate synthase subunit HisH</fullName>
        <ecNumber evidence="12">4.3.2.10</ecNumber>
    </recommendedName>
    <alternativeName>
        <fullName evidence="12">IGP synthase glutaminase subunit</fullName>
        <ecNumber evidence="12">3.5.1.2</ecNumber>
    </alternativeName>
    <alternativeName>
        <fullName evidence="12">IGP synthase subunit HisH</fullName>
    </alternativeName>
    <alternativeName>
        <fullName evidence="12">ImGP synthase subunit HisH</fullName>
        <shortName evidence="12">IGPS subunit HisH</shortName>
    </alternativeName>
</protein>